<feature type="domain" description="C2H2-type" evidence="11">
    <location>
        <begin position="207"/>
        <end position="234"/>
    </location>
</feature>
<dbReference type="PROSITE" id="PS50157">
    <property type="entry name" value="ZINC_FINGER_C2H2_2"/>
    <property type="match status" value="14"/>
</dbReference>
<dbReference type="GO" id="GO:0005634">
    <property type="term" value="C:nucleus"/>
    <property type="evidence" value="ECO:0007669"/>
    <property type="project" value="UniProtKB-SubCell"/>
</dbReference>
<keyword evidence="6" id="KW-0238">DNA-binding</keyword>
<feature type="domain" description="C2H2-type" evidence="11">
    <location>
        <begin position="633"/>
        <end position="661"/>
    </location>
</feature>
<dbReference type="EMBL" id="HBUE01173392">
    <property type="protein sequence ID" value="CAG6516466.1"/>
    <property type="molecule type" value="Transcribed_RNA"/>
</dbReference>
<evidence type="ECO:0000256" key="8">
    <source>
        <dbReference type="ARBA" id="ARBA00037948"/>
    </source>
</evidence>
<keyword evidence="2" id="KW-0479">Metal-binding</keyword>
<evidence type="ECO:0000313" key="12">
    <source>
        <dbReference type="EMBL" id="CAG6516466.1"/>
    </source>
</evidence>
<reference evidence="12" key="1">
    <citation type="submission" date="2021-05" db="EMBL/GenBank/DDBJ databases">
        <authorList>
            <person name="Alioto T."/>
            <person name="Alioto T."/>
            <person name="Gomez Garrido J."/>
        </authorList>
    </citation>
    <scope>NUCLEOTIDE SEQUENCE</scope>
</reference>
<dbReference type="PROSITE" id="PS00028">
    <property type="entry name" value="ZINC_FINGER_C2H2_1"/>
    <property type="match status" value="9"/>
</dbReference>
<evidence type="ECO:0000256" key="10">
    <source>
        <dbReference type="SAM" id="MobiDB-lite"/>
    </source>
</evidence>
<evidence type="ECO:0000259" key="11">
    <source>
        <dbReference type="PROSITE" id="PS50157"/>
    </source>
</evidence>
<dbReference type="Gene3D" id="3.30.160.60">
    <property type="entry name" value="Classic Zinc Finger"/>
    <property type="match status" value="9"/>
</dbReference>
<evidence type="ECO:0000256" key="3">
    <source>
        <dbReference type="ARBA" id="ARBA00022737"/>
    </source>
</evidence>
<feature type="domain" description="C2H2-type" evidence="11">
    <location>
        <begin position="543"/>
        <end position="570"/>
    </location>
</feature>
<feature type="domain" description="C2H2-type" evidence="11">
    <location>
        <begin position="455"/>
        <end position="482"/>
    </location>
</feature>
<comment type="similarity">
    <text evidence="8">Belongs to the snail C2H2-type zinc-finger protein family.</text>
</comment>
<evidence type="ECO:0000256" key="5">
    <source>
        <dbReference type="ARBA" id="ARBA00022833"/>
    </source>
</evidence>
<dbReference type="GO" id="GO:0008270">
    <property type="term" value="F:zinc ion binding"/>
    <property type="evidence" value="ECO:0007669"/>
    <property type="project" value="UniProtKB-KW"/>
</dbReference>
<dbReference type="SMART" id="SM00355">
    <property type="entry name" value="ZnF_C2H2"/>
    <property type="match status" value="16"/>
</dbReference>
<feature type="domain" description="C2H2-type" evidence="11">
    <location>
        <begin position="392"/>
        <end position="420"/>
    </location>
</feature>
<proteinExistence type="inferred from homology"/>
<dbReference type="GO" id="GO:0000981">
    <property type="term" value="F:DNA-binding transcription factor activity, RNA polymerase II-specific"/>
    <property type="evidence" value="ECO:0007669"/>
    <property type="project" value="TreeGrafter"/>
</dbReference>
<sequence length="715" mass="82148">MEATKTNPANTSVDQELVEVKREVMIDDTVPESVPEKSPDPDPSYGTGDDSSSEESEDIDEGEDSKLCTLADKSAKFTCEDCGRSYSTDGYLRKHRARCNKPVYHPCHLCEKVLTTGQELRYHLNEHSGERPYVCRQTPGCQEAFPHPRFRVMHEHRCGGGPEHQEPVEQNEVVVDGMVKLMCSRCGKLCKTPGLFRRHKRNCFARKSCHLCEKEFKSVQSLEYHLNWHTGDKPYKCQVGCDKSFINPHHRRRHEKMCGPVVVRDGEEADPTKIYACDQCNMKYGMMGHLLRHKRACHNDDPTEGFVCPVCKMEFKKATRLRYHLYEHTGEKPFKCYNEGCSEAFTTPMRRHEHNVTCGRSLDHYRCDVCNMALKTANGLRIHKLTHKEPTLECKICGAGFHHEFRLRNHMKKSHPEADKPVEPEPEPKRIKLEPGLGHQEVVEPLPVQIPTPEYPCPQCKRTFTSETKVKQHLEFCFKYCHLCPAKFHTAYEYNFHLAMHKGELKFECRKSCGKKFYEPRDRNNHEKDCGTSDPRQTDKPVLSCDHCNKTYSSVGFLLRHKRLCNNPLPTIGDVWNCPHCPKTFTRSDAMRYHVNQHTGETPFPCRTKDCSAAFGDPAARQTHERSCGADLTQCPICNKVLKTAKYLKTHMEHRHAAPRHECPDCGKMCPTSHNLKAHQKRKHQPKEESAALESIISIKEEQIQSDDDEEIVGI</sequence>
<evidence type="ECO:0000256" key="4">
    <source>
        <dbReference type="ARBA" id="ARBA00022771"/>
    </source>
</evidence>
<organism evidence="12">
    <name type="scientific">Culex pipiens</name>
    <name type="common">House mosquito</name>
    <dbReference type="NCBI Taxonomy" id="7175"/>
    <lineage>
        <taxon>Eukaryota</taxon>
        <taxon>Metazoa</taxon>
        <taxon>Ecdysozoa</taxon>
        <taxon>Arthropoda</taxon>
        <taxon>Hexapoda</taxon>
        <taxon>Insecta</taxon>
        <taxon>Pterygota</taxon>
        <taxon>Neoptera</taxon>
        <taxon>Endopterygota</taxon>
        <taxon>Diptera</taxon>
        <taxon>Nematocera</taxon>
        <taxon>Culicoidea</taxon>
        <taxon>Culicidae</taxon>
        <taxon>Culicinae</taxon>
        <taxon>Culicini</taxon>
        <taxon>Culex</taxon>
        <taxon>Culex</taxon>
    </lineage>
</organism>
<accession>A0A8D8DRN6</accession>
<dbReference type="PANTHER" id="PTHR24388:SF54">
    <property type="entry name" value="PROTEIN ESCARGOT"/>
    <property type="match status" value="1"/>
</dbReference>
<evidence type="ECO:0000256" key="7">
    <source>
        <dbReference type="ARBA" id="ARBA00023242"/>
    </source>
</evidence>
<dbReference type="EMBL" id="HBUE01278859">
    <property type="protein sequence ID" value="CAG6567965.1"/>
    <property type="molecule type" value="Transcribed_RNA"/>
</dbReference>
<dbReference type="Pfam" id="PF13894">
    <property type="entry name" value="zf-C2H2_4"/>
    <property type="match status" value="1"/>
</dbReference>
<dbReference type="GO" id="GO:0000978">
    <property type="term" value="F:RNA polymerase II cis-regulatory region sequence-specific DNA binding"/>
    <property type="evidence" value="ECO:0007669"/>
    <property type="project" value="TreeGrafter"/>
</dbReference>
<evidence type="ECO:0000256" key="2">
    <source>
        <dbReference type="ARBA" id="ARBA00022723"/>
    </source>
</evidence>
<dbReference type="SUPFAM" id="SSF57667">
    <property type="entry name" value="beta-beta-alpha zinc fingers"/>
    <property type="match status" value="7"/>
</dbReference>
<feature type="domain" description="C2H2-type" evidence="11">
    <location>
        <begin position="275"/>
        <end position="303"/>
    </location>
</feature>
<protein>
    <submittedName>
        <fullName evidence="12">Zinc finger protein 14</fullName>
    </submittedName>
</protein>
<keyword evidence="4 9" id="KW-0863">Zinc-finger</keyword>
<evidence type="ECO:0000256" key="1">
    <source>
        <dbReference type="ARBA" id="ARBA00004123"/>
    </source>
</evidence>
<evidence type="ECO:0000256" key="9">
    <source>
        <dbReference type="PROSITE-ProRule" id="PRU00042"/>
    </source>
</evidence>
<evidence type="ECO:0000256" key="6">
    <source>
        <dbReference type="ARBA" id="ARBA00023125"/>
    </source>
</evidence>
<feature type="domain" description="C2H2-type" evidence="11">
    <location>
        <begin position="661"/>
        <end position="689"/>
    </location>
</feature>
<feature type="compositionally biased region" description="Polar residues" evidence="10">
    <location>
        <begin position="1"/>
        <end position="14"/>
    </location>
</feature>
<dbReference type="InterPro" id="IPR013087">
    <property type="entry name" value="Znf_C2H2_type"/>
</dbReference>
<dbReference type="Pfam" id="PF00096">
    <property type="entry name" value="zf-C2H2"/>
    <property type="match status" value="3"/>
</dbReference>
<dbReference type="AlphaFoldDB" id="A0A8D8DRN6"/>
<feature type="domain" description="C2H2-type" evidence="11">
    <location>
        <begin position="306"/>
        <end position="333"/>
    </location>
</feature>
<feature type="domain" description="C2H2-type" evidence="11">
    <location>
        <begin position="77"/>
        <end position="105"/>
    </location>
</feature>
<keyword evidence="7" id="KW-0539">Nucleus</keyword>
<dbReference type="InterPro" id="IPR050527">
    <property type="entry name" value="Snail/Krueppel_Znf"/>
</dbReference>
<dbReference type="InterPro" id="IPR036236">
    <property type="entry name" value="Znf_C2H2_sf"/>
</dbReference>
<feature type="compositionally biased region" description="Acidic residues" evidence="10">
    <location>
        <begin position="51"/>
        <end position="63"/>
    </location>
</feature>
<comment type="subcellular location">
    <subcellularLocation>
        <location evidence="1">Nucleus</location>
    </subcellularLocation>
</comment>
<keyword evidence="3" id="KW-0677">Repeat</keyword>
<feature type="domain" description="C2H2-type" evidence="11">
    <location>
        <begin position="105"/>
        <end position="132"/>
    </location>
</feature>
<feature type="domain" description="C2H2-type" evidence="11">
    <location>
        <begin position="576"/>
        <end position="603"/>
    </location>
</feature>
<dbReference type="PANTHER" id="PTHR24388">
    <property type="entry name" value="ZINC FINGER PROTEIN"/>
    <property type="match status" value="1"/>
</dbReference>
<feature type="domain" description="C2H2-type" evidence="11">
    <location>
        <begin position="365"/>
        <end position="387"/>
    </location>
</feature>
<keyword evidence="5" id="KW-0862">Zinc</keyword>
<feature type="domain" description="C2H2-type" evidence="11">
    <location>
        <begin position="507"/>
        <end position="541"/>
    </location>
</feature>
<feature type="domain" description="C2H2-type" evidence="11">
    <location>
        <begin position="235"/>
        <end position="269"/>
    </location>
</feature>
<name>A0A8D8DRN6_CULPI</name>
<feature type="region of interest" description="Disordered" evidence="10">
    <location>
        <begin position="1"/>
        <end position="65"/>
    </location>
</feature>